<keyword evidence="3" id="KW-1185">Reference proteome</keyword>
<gene>
    <name evidence="2" type="ORF">ACFSW5_24940</name>
</gene>
<dbReference type="PRINTS" id="PR00139">
    <property type="entry name" value="ASNGLNASE"/>
</dbReference>
<dbReference type="InterPro" id="IPR037152">
    <property type="entry name" value="L-asparaginase_N_sf"/>
</dbReference>
<dbReference type="Pfam" id="PF00710">
    <property type="entry name" value="Asparaginase"/>
    <property type="match status" value="1"/>
</dbReference>
<dbReference type="Gene3D" id="3.40.50.1170">
    <property type="entry name" value="L-asparaginase, N-terminal domain"/>
    <property type="match status" value="1"/>
</dbReference>
<feature type="domain" description="L-asparaginase N-terminal" evidence="1">
    <location>
        <begin position="3"/>
        <end position="165"/>
    </location>
</feature>
<dbReference type="InterPro" id="IPR027474">
    <property type="entry name" value="L-asparaginase_N"/>
</dbReference>
<evidence type="ECO:0000259" key="1">
    <source>
        <dbReference type="Pfam" id="PF00710"/>
    </source>
</evidence>
<dbReference type="PROSITE" id="PS51732">
    <property type="entry name" value="ASN_GLN_ASE_3"/>
    <property type="match status" value="1"/>
</dbReference>
<reference evidence="3" key="1">
    <citation type="journal article" date="2019" name="Int. J. Syst. Evol. Microbiol.">
        <title>The Global Catalogue of Microorganisms (GCM) 10K type strain sequencing project: providing services to taxonomists for standard genome sequencing and annotation.</title>
        <authorList>
            <consortium name="The Broad Institute Genomics Platform"/>
            <consortium name="The Broad Institute Genome Sequencing Center for Infectious Disease"/>
            <person name="Wu L."/>
            <person name="Ma J."/>
        </authorList>
    </citation>
    <scope>NUCLEOTIDE SEQUENCE [LARGE SCALE GENOMIC DNA]</scope>
    <source>
        <strain evidence="3">TISTR 1827</strain>
    </source>
</reference>
<dbReference type="EMBL" id="JBHUMY010000043">
    <property type="protein sequence ID" value="MFD2663489.1"/>
    <property type="molecule type" value="Genomic_DNA"/>
</dbReference>
<dbReference type="SUPFAM" id="SSF53774">
    <property type="entry name" value="Glutaminase/Asparaginase"/>
    <property type="match status" value="1"/>
</dbReference>
<dbReference type="RefSeq" id="WP_379279613.1">
    <property type="nucleotide sequence ID" value="NZ_JBHUGT010000011.1"/>
</dbReference>
<dbReference type="InterPro" id="IPR027473">
    <property type="entry name" value="L-asparaginase_C"/>
</dbReference>
<dbReference type="PIRSF" id="PIRSF001220">
    <property type="entry name" value="L-ASNase_gatD"/>
    <property type="match status" value="1"/>
</dbReference>
<dbReference type="SMART" id="SM00870">
    <property type="entry name" value="Asparaginase"/>
    <property type="match status" value="1"/>
</dbReference>
<evidence type="ECO:0000313" key="2">
    <source>
        <dbReference type="EMBL" id="MFD2663489.1"/>
    </source>
</evidence>
<dbReference type="PIRSF" id="PIRSF500176">
    <property type="entry name" value="L_ASNase"/>
    <property type="match status" value="1"/>
</dbReference>
<evidence type="ECO:0000313" key="3">
    <source>
        <dbReference type="Proteomes" id="UP001597493"/>
    </source>
</evidence>
<dbReference type="InterPro" id="IPR006034">
    <property type="entry name" value="Asparaginase/glutaminase-like"/>
</dbReference>
<name>A0ABW5R3Z6_9BACL</name>
<organism evidence="2 3">
    <name type="scientific">Paenibacillus thailandensis</name>
    <dbReference type="NCBI Taxonomy" id="393250"/>
    <lineage>
        <taxon>Bacteria</taxon>
        <taxon>Bacillati</taxon>
        <taxon>Bacillota</taxon>
        <taxon>Bacilli</taxon>
        <taxon>Bacillales</taxon>
        <taxon>Paenibacillaceae</taxon>
        <taxon>Paenibacillus</taxon>
    </lineage>
</organism>
<dbReference type="PANTHER" id="PTHR11707:SF28">
    <property type="entry name" value="60 KDA LYSOPHOSPHOLIPASE"/>
    <property type="match status" value="1"/>
</dbReference>
<protein>
    <submittedName>
        <fullName evidence="2">Asparaginase</fullName>
    </submittedName>
</protein>
<dbReference type="InterPro" id="IPR036152">
    <property type="entry name" value="Asp/glu_Ase-like_sf"/>
</dbReference>
<proteinExistence type="predicted"/>
<comment type="caution">
    <text evidence="2">The sequence shown here is derived from an EMBL/GenBank/DDBJ whole genome shotgun (WGS) entry which is preliminary data.</text>
</comment>
<dbReference type="Proteomes" id="UP001597493">
    <property type="component" value="Unassembled WGS sequence"/>
</dbReference>
<accession>A0ABW5R3Z6</accession>
<dbReference type="PANTHER" id="PTHR11707">
    <property type="entry name" value="L-ASPARAGINASE"/>
    <property type="match status" value="1"/>
</dbReference>
<dbReference type="Gene3D" id="3.40.50.40">
    <property type="match status" value="1"/>
</dbReference>
<sequence length="353" mass="39199">MKKIMTVFTGGTIGSKNNDGAIQVNEAGSYYLIDKYNESPMRKEVRIDTVQPLNILSENLVPDDWNTLIAALRGIDVRQYDGIIVTHGSDTLAYSAAMLSYAFARTPIPIVLVASGHPLDDPRSNGLANYAAAVDYITGEYPPGVFVIYRNDRQETVVYLGTRLYQCLPFTDQFDCPYGVPYGRMEDGRFVPDTHRLNPTAEQLRSHAAGAEAAWNEGRDWKLDSGVLYIRPYPGLDYSLYDFSKRAPKAVLHDLYHSGTASVSGQERHSLLTFAAYCREHGVDLYLCPLKDGSGALYASSVKLIEAGVTFIERMSVEAALMKLTLAYSLFGESGQMRDFVLKETVFFEHIGP</sequence>